<evidence type="ECO:0000313" key="8">
    <source>
        <dbReference type="EMBL" id="PQJ10006.1"/>
    </source>
</evidence>
<sequence length="148" mass="16175">MQLHNLKPAAGSTKKTKRIGRGEGSGHGGTSTKGNKGQQARTGYQAKTGHEGGQMPIQRRMPKRGFINPFRVEYKVFNLGQLDFFIEKYNLPEFSPEVLYINGLINRTDLIKILGNGEVKSTISFKVNKISAKAKEALAAAGATVELI</sequence>
<evidence type="ECO:0000259" key="7">
    <source>
        <dbReference type="Pfam" id="PF00828"/>
    </source>
</evidence>
<gene>
    <name evidence="4" type="primary">rplO</name>
    <name evidence="8" type="ORF">CJD36_015010</name>
</gene>
<dbReference type="Proteomes" id="UP000239872">
    <property type="component" value="Unassembled WGS sequence"/>
</dbReference>
<dbReference type="InterPro" id="IPR005749">
    <property type="entry name" value="Ribosomal_uL15_bac-type"/>
</dbReference>
<comment type="subunit">
    <text evidence="4">Part of the 50S ribosomal subunit.</text>
</comment>
<keyword evidence="9" id="KW-1185">Reference proteome</keyword>
<accession>A0A2S7SU08</accession>
<dbReference type="GO" id="GO:0019843">
    <property type="term" value="F:rRNA binding"/>
    <property type="evidence" value="ECO:0007669"/>
    <property type="project" value="UniProtKB-UniRule"/>
</dbReference>
<dbReference type="EMBL" id="PPSL01000004">
    <property type="protein sequence ID" value="PQJ10006.1"/>
    <property type="molecule type" value="Genomic_DNA"/>
</dbReference>
<dbReference type="GO" id="GO:0022625">
    <property type="term" value="C:cytosolic large ribosomal subunit"/>
    <property type="evidence" value="ECO:0007669"/>
    <property type="project" value="TreeGrafter"/>
</dbReference>
<comment type="caution">
    <text evidence="8">The sequence shown here is derived from an EMBL/GenBank/DDBJ whole genome shotgun (WGS) entry which is preliminary data.</text>
</comment>
<feature type="compositionally biased region" description="Gly residues" evidence="6">
    <location>
        <begin position="22"/>
        <end position="31"/>
    </location>
</feature>
<dbReference type="GO" id="GO:0003735">
    <property type="term" value="F:structural constituent of ribosome"/>
    <property type="evidence" value="ECO:0007669"/>
    <property type="project" value="InterPro"/>
</dbReference>
<dbReference type="Pfam" id="PF00828">
    <property type="entry name" value="Ribosomal_L27A"/>
    <property type="match status" value="1"/>
</dbReference>
<name>A0A2S7SU08_9BACT</name>
<protein>
    <recommendedName>
        <fullName evidence="4">Large ribosomal subunit protein uL15</fullName>
    </recommendedName>
</protein>
<feature type="region of interest" description="Disordered" evidence="6">
    <location>
        <begin position="1"/>
        <end position="57"/>
    </location>
</feature>
<comment type="similarity">
    <text evidence="1 4 5">Belongs to the universal ribosomal protein uL15 family.</text>
</comment>
<evidence type="ECO:0000256" key="3">
    <source>
        <dbReference type="ARBA" id="ARBA00023274"/>
    </source>
</evidence>
<keyword evidence="4" id="KW-0699">rRNA-binding</keyword>
<reference evidence="8 9" key="1">
    <citation type="submission" date="2018-01" db="EMBL/GenBank/DDBJ databases">
        <title>A novel member of the phylum Bacteroidetes isolated from glacier ice.</title>
        <authorList>
            <person name="Liu Q."/>
            <person name="Xin Y.-H."/>
        </authorList>
    </citation>
    <scope>NUCLEOTIDE SEQUENCE [LARGE SCALE GENOMIC DNA]</scope>
    <source>
        <strain evidence="8 9">RB1R16</strain>
    </source>
</reference>
<comment type="function">
    <text evidence="4">Binds to the 23S rRNA.</text>
</comment>
<evidence type="ECO:0000256" key="5">
    <source>
        <dbReference type="RuleBase" id="RU003888"/>
    </source>
</evidence>
<dbReference type="PANTHER" id="PTHR12934:SF11">
    <property type="entry name" value="LARGE RIBOSOMAL SUBUNIT PROTEIN UL15M"/>
    <property type="match status" value="1"/>
</dbReference>
<dbReference type="AlphaFoldDB" id="A0A2S7SU08"/>
<dbReference type="PANTHER" id="PTHR12934">
    <property type="entry name" value="50S RIBOSOMAL PROTEIN L15"/>
    <property type="match status" value="1"/>
</dbReference>
<evidence type="ECO:0000256" key="1">
    <source>
        <dbReference type="ARBA" id="ARBA00007320"/>
    </source>
</evidence>
<dbReference type="InterPro" id="IPR036227">
    <property type="entry name" value="Ribosomal_uL15/eL18_sf"/>
</dbReference>
<keyword evidence="2 4" id="KW-0689">Ribosomal protein</keyword>
<evidence type="ECO:0000256" key="4">
    <source>
        <dbReference type="HAMAP-Rule" id="MF_01341"/>
    </source>
</evidence>
<evidence type="ECO:0000256" key="2">
    <source>
        <dbReference type="ARBA" id="ARBA00022980"/>
    </source>
</evidence>
<evidence type="ECO:0000256" key="6">
    <source>
        <dbReference type="SAM" id="MobiDB-lite"/>
    </source>
</evidence>
<dbReference type="RefSeq" id="WP_105040015.1">
    <property type="nucleotide sequence ID" value="NZ_PPSL01000004.1"/>
</dbReference>
<dbReference type="GO" id="GO:0006412">
    <property type="term" value="P:translation"/>
    <property type="evidence" value="ECO:0007669"/>
    <property type="project" value="UniProtKB-UniRule"/>
</dbReference>
<keyword evidence="3 4" id="KW-0687">Ribonucleoprotein</keyword>
<dbReference type="OrthoDB" id="9810293at2"/>
<organism evidence="8 9">
    <name type="scientific">Flavipsychrobacter stenotrophus</name>
    <dbReference type="NCBI Taxonomy" id="2077091"/>
    <lineage>
        <taxon>Bacteria</taxon>
        <taxon>Pseudomonadati</taxon>
        <taxon>Bacteroidota</taxon>
        <taxon>Chitinophagia</taxon>
        <taxon>Chitinophagales</taxon>
        <taxon>Chitinophagaceae</taxon>
        <taxon>Flavipsychrobacter</taxon>
    </lineage>
</organism>
<dbReference type="InterPro" id="IPR030878">
    <property type="entry name" value="Ribosomal_uL15"/>
</dbReference>
<feature type="domain" description="Large ribosomal subunit protein uL15/eL18" evidence="7">
    <location>
        <begin position="77"/>
        <end position="146"/>
    </location>
</feature>
<dbReference type="NCBIfam" id="TIGR01071">
    <property type="entry name" value="rplO_bact"/>
    <property type="match status" value="1"/>
</dbReference>
<dbReference type="Gene3D" id="3.100.10.10">
    <property type="match status" value="1"/>
</dbReference>
<evidence type="ECO:0000313" key="9">
    <source>
        <dbReference type="Proteomes" id="UP000239872"/>
    </source>
</evidence>
<dbReference type="HAMAP" id="MF_01341">
    <property type="entry name" value="Ribosomal_uL15"/>
    <property type="match status" value="1"/>
</dbReference>
<keyword evidence="4" id="KW-0694">RNA-binding</keyword>
<dbReference type="SUPFAM" id="SSF52080">
    <property type="entry name" value="Ribosomal proteins L15p and L18e"/>
    <property type="match status" value="1"/>
</dbReference>
<dbReference type="InterPro" id="IPR021131">
    <property type="entry name" value="Ribosomal_uL15/eL18"/>
</dbReference>
<dbReference type="InterPro" id="IPR001196">
    <property type="entry name" value="Ribosomal_uL15_CS"/>
</dbReference>
<dbReference type="PROSITE" id="PS00475">
    <property type="entry name" value="RIBOSOMAL_L15"/>
    <property type="match status" value="1"/>
</dbReference>
<proteinExistence type="inferred from homology"/>